<evidence type="ECO:0000313" key="3">
    <source>
        <dbReference type="EMBL" id="TQJ19272.1"/>
    </source>
</evidence>
<dbReference type="InterPro" id="IPR039445">
    <property type="entry name" value="DauR-like_HTH"/>
</dbReference>
<accession>A0A542EVA0</accession>
<sequence>MPDQHPLVQAITPLIERLNAELIPPADAQANDVPLHWDGQPVIAIRLPQPPAPTTTPATSTAAPATPASTSAAAGAATVPAPTSTAPTSTAPTSTAPTSTAPTSTAPTSTAPTSTAPTSTAPTSTAPTSTAPTDAAPAAPASTDPDPAAVGGAPAAGAGVQKLLADVAAELGGPLRELSRHDKQRAVLLLEARGAFEYRKSAEIVAEALGVTRFTVYNYLNRAR</sequence>
<dbReference type="InterPro" id="IPR039446">
    <property type="entry name" value="DauR-like"/>
</dbReference>
<dbReference type="Pfam" id="PF13309">
    <property type="entry name" value="HTH_22"/>
    <property type="match status" value="1"/>
</dbReference>
<dbReference type="RefSeq" id="WP_141857150.1">
    <property type="nucleotide sequence ID" value="NZ_VFMM01000001.1"/>
</dbReference>
<keyword evidence="4" id="KW-1185">Reference proteome</keyword>
<gene>
    <name evidence="3" type="ORF">FB475_3435</name>
</gene>
<evidence type="ECO:0000313" key="4">
    <source>
        <dbReference type="Proteomes" id="UP000316298"/>
    </source>
</evidence>
<dbReference type="PANTHER" id="PTHR35568">
    <property type="entry name" value="TRANSCRIPTIONAL REGULATOR DAUR"/>
    <property type="match status" value="1"/>
</dbReference>
<dbReference type="PANTHER" id="PTHR35568:SF1">
    <property type="entry name" value="TRANSCRIPTIONAL REGULATOR DAUR"/>
    <property type="match status" value="1"/>
</dbReference>
<feature type="region of interest" description="Disordered" evidence="1">
    <location>
        <begin position="45"/>
        <end position="154"/>
    </location>
</feature>
<dbReference type="Proteomes" id="UP000316298">
    <property type="component" value="Unassembled WGS sequence"/>
</dbReference>
<name>A0A542EVA0_9ACTN</name>
<comment type="caution">
    <text evidence="3">The sequence shown here is derived from an EMBL/GenBank/DDBJ whole genome shotgun (WGS) entry which is preliminary data.</text>
</comment>
<organism evidence="3 4">
    <name type="scientific">Kribbella jejuensis</name>
    <dbReference type="NCBI Taxonomy" id="236068"/>
    <lineage>
        <taxon>Bacteria</taxon>
        <taxon>Bacillati</taxon>
        <taxon>Actinomycetota</taxon>
        <taxon>Actinomycetes</taxon>
        <taxon>Propionibacteriales</taxon>
        <taxon>Kribbellaceae</taxon>
        <taxon>Kribbella</taxon>
    </lineage>
</organism>
<protein>
    <submittedName>
        <fullName evidence="3">HTH domain-containing protein</fullName>
    </submittedName>
</protein>
<proteinExistence type="predicted"/>
<dbReference type="EMBL" id="VFMM01000001">
    <property type="protein sequence ID" value="TQJ19272.1"/>
    <property type="molecule type" value="Genomic_DNA"/>
</dbReference>
<dbReference type="OrthoDB" id="9796595at2"/>
<feature type="domain" description="Transcriptional regulator DauR-like HTH" evidence="2">
    <location>
        <begin position="161"/>
        <end position="221"/>
    </location>
</feature>
<feature type="compositionally biased region" description="Low complexity" evidence="1">
    <location>
        <begin position="55"/>
        <end position="154"/>
    </location>
</feature>
<reference evidence="3 4" key="1">
    <citation type="submission" date="2019-06" db="EMBL/GenBank/DDBJ databases">
        <title>Sequencing the genomes of 1000 actinobacteria strains.</title>
        <authorList>
            <person name="Klenk H.-P."/>
        </authorList>
    </citation>
    <scope>NUCLEOTIDE SEQUENCE [LARGE SCALE GENOMIC DNA]</scope>
    <source>
        <strain evidence="3 4">DSM 17305</strain>
    </source>
</reference>
<evidence type="ECO:0000256" key="1">
    <source>
        <dbReference type="SAM" id="MobiDB-lite"/>
    </source>
</evidence>
<evidence type="ECO:0000259" key="2">
    <source>
        <dbReference type="Pfam" id="PF13309"/>
    </source>
</evidence>
<dbReference type="AlphaFoldDB" id="A0A542EVA0"/>